<sequence length="185" mass="21587">MAEDFIKKNIPKGQLYINAILKHIDSFLQQYDKNINDYDLPKTTNIINKNLPKIILEELSIPVLFDNIEKIKSLNETQKKVFDFIIQKIDKNKFDIEIAMGEYSGKRIFFHRILLISTQDVKLPFTLKRKQFPIKLAFALMVNKSQAFSRVKSSNNLKILIKNGKILGKEGTYTRNVVYKEALDY</sequence>
<dbReference type="EMBL" id="CAJVQB010008010">
    <property type="protein sequence ID" value="CAG8712704.1"/>
    <property type="molecule type" value="Genomic_DNA"/>
</dbReference>
<dbReference type="Proteomes" id="UP000789901">
    <property type="component" value="Unassembled WGS sequence"/>
</dbReference>
<accession>A0ABN7V0D1</accession>
<gene>
    <name evidence="1" type="ORF">GMARGA_LOCUS12869</name>
</gene>
<organism evidence="1 2">
    <name type="scientific">Gigaspora margarita</name>
    <dbReference type="NCBI Taxonomy" id="4874"/>
    <lineage>
        <taxon>Eukaryota</taxon>
        <taxon>Fungi</taxon>
        <taxon>Fungi incertae sedis</taxon>
        <taxon>Mucoromycota</taxon>
        <taxon>Glomeromycotina</taxon>
        <taxon>Glomeromycetes</taxon>
        <taxon>Diversisporales</taxon>
        <taxon>Gigasporaceae</taxon>
        <taxon>Gigaspora</taxon>
    </lineage>
</organism>
<comment type="caution">
    <text evidence="1">The sequence shown here is derived from an EMBL/GenBank/DDBJ whole genome shotgun (WGS) entry which is preliminary data.</text>
</comment>
<keyword evidence="2" id="KW-1185">Reference proteome</keyword>
<proteinExistence type="predicted"/>
<evidence type="ECO:0000313" key="2">
    <source>
        <dbReference type="Proteomes" id="UP000789901"/>
    </source>
</evidence>
<name>A0ABN7V0D1_GIGMA</name>
<reference evidence="1 2" key="1">
    <citation type="submission" date="2021-06" db="EMBL/GenBank/DDBJ databases">
        <authorList>
            <person name="Kallberg Y."/>
            <person name="Tangrot J."/>
            <person name="Rosling A."/>
        </authorList>
    </citation>
    <scope>NUCLEOTIDE SEQUENCE [LARGE SCALE GENOMIC DNA]</scope>
    <source>
        <strain evidence="1 2">120-4 pot B 10/14</strain>
    </source>
</reference>
<protein>
    <submittedName>
        <fullName evidence="1">24746_t:CDS:1</fullName>
    </submittedName>
</protein>
<evidence type="ECO:0000313" key="1">
    <source>
        <dbReference type="EMBL" id="CAG8712704.1"/>
    </source>
</evidence>